<feature type="compositionally biased region" description="Basic and acidic residues" evidence="1">
    <location>
        <begin position="251"/>
        <end position="262"/>
    </location>
</feature>
<dbReference type="InterPro" id="IPR038608">
    <property type="entry name" value="Csm1/Pcs1_C_sf"/>
</dbReference>
<evidence type="ECO:0000313" key="3">
    <source>
        <dbReference type="EMBL" id="ODH13039.1"/>
    </source>
</evidence>
<comment type="caution">
    <text evidence="3">The sequence shown here is derived from an EMBL/GenBank/DDBJ whole genome shotgun (WGS) entry which is preliminary data.</text>
</comment>
<feature type="compositionally biased region" description="Polar residues" evidence="1">
    <location>
        <begin position="148"/>
        <end position="163"/>
    </location>
</feature>
<evidence type="ECO:0000313" key="4">
    <source>
        <dbReference type="Proteomes" id="UP000242814"/>
    </source>
</evidence>
<gene>
    <name evidence="3" type="ORF">ACO22_07663</name>
</gene>
<proteinExistence type="predicted"/>
<reference evidence="3 4" key="1">
    <citation type="submission" date="2016-06" db="EMBL/GenBank/DDBJ databases">
        <authorList>
            <person name="Kjaerup R.B."/>
            <person name="Dalgaard T.S."/>
            <person name="Juul-Madsen H.R."/>
        </authorList>
    </citation>
    <scope>NUCLEOTIDE SEQUENCE [LARGE SCALE GENOMIC DNA]</scope>
    <source>
        <strain evidence="3 4">Pb300</strain>
    </source>
</reference>
<dbReference type="EMBL" id="LZYO01000611">
    <property type="protein sequence ID" value="ODH13039.1"/>
    <property type="molecule type" value="Genomic_DNA"/>
</dbReference>
<dbReference type="PANTHER" id="PTHR28006:SF1">
    <property type="entry name" value="MONOPOLIN COMPLEX SUBUNIT CSM1"/>
    <property type="match status" value="1"/>
</dbReference>
<feature type="compositionally biased region" description="Basic and acidic residues" evidence="1">
    <location>
        <begin position="111"/>
        <end position="127"/>
    </location>
</feature>
<organism evidence="3 4">
    <name type="scientific">Paracoccidioides brasiliensis</name>
    <dbReference type="NCBI Taxonomy" id="121759"/>
    <lineage>
        <taxon>Eukaryota</taxon>
        <taxon>Fungi</taxon>
        <taxon>Dikarya</taxon>
        <taxon>Ascomycota</taxon>
        <taxon>Pezizomycotina</taxon>
        <taxon>Eurotiomycetes</taxon>
        <taxon>Eurotiomycetidae</taxon>
        <taxon>Onygenales</taxon>
        <taxon>Ajellomycetaceae</taxon>
        <taxon>Paracoccidioides</taxon>
    </lineage>
</organism>
<accession>A0A1D2J420</accession>
<dbReference type="GO" id="GO:0033551">
    <property type="term" value="C:monopolin complex"/>
    <property type="evidence" value="ECO:0007669"/>
    <property type="project" value="InterPro"/>
</dbReference>
<feature type="compositionally biased region" description="Basic residues" evidence="1">
    <location>
        <begin position="164"/>
        <end position="173"/>
    </location>
</feature>
<dbReference type="GO" id="GO:0034506">
    <property type="term" value="C:chromosome, centromeric core domain"/>
    <property type="evidence" value="ECO:0007669"/>
    <property type="project" value="TreeGrafter"/>
</dbReference>
<sequence>MPKRKAASKLSRLVDDDLDDDLLMDVGADHTPDEDPDTAPPPAKKVKGRPRSTAPKNATTRTTTSPNPASPKARSTVVVGPKKRGPAKVSAARGHAVEQIEEAQEPADTSLSKEDDVQEEEHEHADVDQEPVVEDEHEQGSNDELDSPKTTTPGIRQSGNQAKTRAKQRKAPAKRVTLDDGFQYTPLGSRQTKPAKAPPKAKAPMRPAARRQKPPIEPEVEPEVEEEEVEDEWEEREEEQEKVENEEEEVEKTVLLEKHDSTARSVSRSPTKSFWRSHIQSKPPQTAIQQRKVGSTSDGEKGENDATLRRKLGDMTKKYENMDMKYRNLREVGILEANANVEKLRKQCEANTAASNELIASLKKELAMQTSLAKESRALQKQLQDRDDEVVELGTKIKQMGTSLTSAQNEVKALRMKLAASRTAATNVECVNSLGAGSATKNGGGVLRTLMVGSAEAAQAAQIAQLKEDLYSDLTGLIIRDAKKRESDHLYDCIQTGINGTLHFKLAVAHDVENTSFEAAEFHYFPLLDPNRDRDLVDILPEYLSIDITFPRQHASVFYSRVVDTLTKKIRRAED</sequence>
<dbReference type="CDD" id="cd23787">
    <property type="entry name" value="RWD_CSM1"/>
    <property type="match status" value="1"/>
</dbReference>
<dbReference type="Proteomes" id="UP000242814">
    <property type="component" value="Unassembled WGS sequence"/>
</dbReference>
<feature type="compositionally biased region" description="Acidic residues" evidence="1">
    <location>
        <begin position="218"/>
        <end position="250"/>
    </location>
</feature>
<dbReference type="GO" id="GO:0051315">
    <property type="term" value="P:attachment of mitotic spindle microtubules to kinetochore"/>
    <property type="evidence" value="ECO:0007669"/>
    <property type="project" value="TreeGrafter"/>
</dbReference>
<name>A0A1D2J420_PARBR</name>
<protein>
    <recommendedName>
        <fullName evidence="2">Monopolin complex subunit Csm1/Pcs1 C-terminal domain-containing protein</fullName>
    </recommendedName>
</protein>
<evidence type="ECO:0000256" key="1">
    <source>
        <dbReference type="SAM" id="MobiDB-lite"/>
    </source>
</evidence>
<feature type="compositionally biased region" description="Low complexity" evidence="1">
    <location>
        <begin position="194"/>
        <end position="207"/>
    </location>
</feature>
<dbReference type="AlphaFoldDB" id="A0A1D2J420"/>
<dbReference type="InterPro" id="IPR040349">
    <property type="entry name" value="Csm1/Pcs1"/>
</dbReference>
<dbReference type="GO" id="GO:0045144">
    <property type="term" value="P:meiotic sister chromatid segregation"/>
    <property type="evidence" value="ECO:0007669"/>
    <property type="project" value="TreeGrafter"/>
</dbReference>
<dbReference type="GO" id="GO:1990644">
    <property type="term" value="F:microtubule site clamp"/>
    <property type="evidence" value="ECO:0007669"/>
    <property type="project" value="TreeGrafter"/>
</dbReference>
<dbReference type="VEuPathDB" id="FungiDB:PADG_08658"/>
<feature type="region of interest" description="Disordered" evidence="1">
    <location>
        <begin position="1"/>
        <end position="305"/>
    </location>
</feature>
<dbReference type="VEuPathDB" id="FungiDB:PABG_07805"/>
<feature type="compositionally biased region" description="Acidic residues" evidence="1">
    <location>
        <begin position="128"/>
        <end position="145"/>
    </location>
</feature>
<feature type="domain" description="Monopolin complex subunit Csm1/Pcs1 C-terminal" evidence="2">
    <location>
        <begin position="465"/>
        <end position="553"/>
    </location>
</feature>
<dbReference type="Pfam" id="PF12539">
    <property type="entry name" value="Csm1"/>
    <property type="match status" value="1"/>
</dbReference>
<dbReference type="GO" id="GO:0005730">
    <property type="term" value="C:nucleolus"/>
    <property type="evidence" value="ECO:0007669"/>
    <property type="project" value="TreeGrafter"/>
</dbReference>
<feature type="compositionally biased region" description="Polar residues" evidence="1">
    <location>
        <begin position="263"/>
        <end position="297"/>
    </location>
</feature>
<evidence type="ECO:0000259" key="2">
    <source>
        <dbReference type="Pfam" id="PF12539"/>
    </source>
</evidence>
<dbReference type="FunFam" id="3.90.1150.80:FF:000001">
    <property type="entry name" value="Chromosome segregation protein (Pcs1)"/>
    <property type="match status" value="1"/>
</dbReference>
<dbReference type="Gene3D" id="3.90.1150.80">
    <property type="match status" value="1"/>
</dbReference>
<dbReference type="GO" id="GO:0072686">
    <property type="term" value="C:mitotic spindle"/>
    <property type="evidence" value="ECO:0007669"/>
    <property type="project" value="TreeGrafter"/>
</dbReference>
<dbReference type="PANTHER" id="PTHR28006">
    <property type="entry name" value="MONOPOLIN COMPLEX SUBUNIT CSM1"/>
    <property type="match status" value="1"/>
</dbReference>
<dbReference type="InterPro" id="IPR020981">
    <property type="entry name" value="Csm1/Pcs1_C"/>
</dbReference>
<feature type="compositionally biased region" description="Low complexity" evidence="1">
    <location>
        <begin position="52"/>
        <end position="71"/>
    </location>
</feature>